<keyword evidence="2" id="KW-1185">Reference proteome</keyword>
<protein>
    <recommendedName>
        <fullName evidence="3">Methyltransferase</fullName>
    </recommendedName>
</protein>
<proteinExistence type="predicted"/>
<name>A0ABR6ECQ0_9ACTN</name>
<sequence>MANGGARVGTSGETFLRDFHAVRPAVTSEVMAAGRGADGRSSYALVRDEVGDAERVLDLGCGDGHLLELLAVTGRDPRCLAGVDLSTAS</sequence>
<organism evidence="1 2">
    <name type="scientific">Streptomyces durbertensis</name>
    <dbReference type="NCBI Taxonomy" id="2448886"/>
    <lineage>
        <taxon>Bacteria</taxon>
        <taxon>Bacillati</taxon>
        <taxon>Actinomycetota</taxon>
        <taxon>Actinomycetes</taxon>
        <taxon>Kitasatosporales</taxon>
        <taxon>Streptomycetaceae</taxon>
        <taxon>Streptomyces</taxon>
    </lineage>
</organism>
<dbReference type="Pfam" id="PF07021">
    <property type="entry name" value="MetW"/>
    <property type="match status" value="1"/>
</dbReference>
<comment type="caution">
    <text evidence="1">The sequence shown here is derived from an EMBL/GenBank/DDBJ whole genome shotgun (WGS) entry which is preliminary data.</text>
</comment>
<feature type="non-terminal residue" evidence="1">
    <location>
        <position position="89"/>
    </location>
</feature>
<dbReference type="InterPro" id="IPR029063">
    <property type="entry name" value="SAM-dependent_MTases_sf"/>
</dbReference>
<dbReference type="Gene3D" id="3.40.50.150">
    <property type="entry name" value="Vaccinia Virus protein VP39"/>
    <property type="match status" value="1"/>
</dbReference>
<evidence type="ECO:0000313" key="1">
    <source>
        <dbReference type="EMBL" id="MBB1243087.1"/>
    </source>
</evidence>
<evidence type="ECO:0008006" key="3">
    <source>
        <dbReference type="Google" id="ProtNLM"/>
    </source>
</evidence>
<reference evidence="2" key="1">
    <citation type="journal article" date="2020" name="Syst. Appl. Microbiol.">
        <title>Streptomyces alkaliterrae sp. nov., isolated from an alkaline soil, and emended descriptions of Streptomyces alkaliphilus, Streptomyces calidiresistens and Streptomyces durbertensis.</title>
        <authorList>
            <person name="Swiecimska M."/>
            <person name="Golinska P."/>
            <person name="Nouioui I."/>
            <person name="Wypij M."/>
            <person name="Rai M."/>
            <person name="Sangal V."/>
            <person name="Goodfellow M."/>
        </authorList>
    </citation>
    <scope>NUCLEOTIDE SEQUENCE [LARGE SCALE GENOMIC DNA]</scope>
    <source>
        <strain evidence="2">DSM 104538</strain>
    </source>
</reference>
<dbReference type="EMBL" id="WMLF01000051">
    <property type="protein sequence ID" value="MBB1243087.1"/>
    <property type="molecule type" value="Genomic_DNA"/>
</dbReference>
<dbReference type="InterPro" id="IPR010743">
    <property type="entry name" value="Methionine_synth_MetW"/>
</dbReference>
<gene>
    <name evidence="1" type="ORF">GL263_05830</name>
</gene>
<evidence type="ECO:0000313" key="2">
    <source>
        <dbReference type="Proteomes" id="UP000766698"/>
    </source>
</evidence>
<dbReference type="SUPFAM" id="SSF53335">
    <property type="entry name" value="S-adenosyl-L-methionine-dependent methyltransferases"/>
    <property type="match status" value="1"/>
</dbReference>
<accession>A0ABR6ECQ0</accession>
<dbReference type="Proteomes" id="UP000766698">
    <property type="component" value="Unassembled WGS sequence"/>
</dbReference>